<evidence type="ECO:0000313" key="15">
    <source>
        <dbReference type="Proteomes" id="UP000278162"/>
    </source>
</evidence>
<dbReference type="GO" id="GO:0016887">
    <property type="term" value="F:ATP hydrolysis activity"/>
    <property type="evidence" value="ECO:0007669"/>
    <property type="project" value="UniProtKB-UniRule"/>
</dbReference>
<dbReference type="InterPro" id="IPR027417">
    <property type="entry name" value="P-loop_NTPase"/>
</dbReference>
<evidence type="ECO:0000256" key="3">
    <source>
        <dbReference type="ARBA" id="ARBA00022741"/>
    </source>
</evidence>
<comment type="cofactor">
    <cofactor evidence="1">
        <name>Mg(2+)</name>
        <dbReference type="ChEBI" id="CHEBI:18420"/>
    </cofactor>
</comment>
<evidence type="ECO:0000313" key="9">
    <source>
        <dbReference type="EMBL" id="APO80135.1"/>
    </source>
</evidence>
<dbReference type="EMBL" id="CP018743">
    <property type="protein sequence ID" value="APO80135.1"/>
    <property type="molecule type" value="Genomic_DNA"/>
</dbReference>
<sequence length="366" mass="39985">MGFNCGIVGLPNVGKSTLFNALTKSGIAAENFPFCTIEPNSGIVPMPDARLNALAEIVKPNRILPTTMEFVDIAGLVAGASKGEGLGNKFLANIRETDAIAHVVRCFEDENVIHVSNSVDPKRDIEIIDLELIFADLDSCEKQLQKVARNAKGGDKEALAQKAILEQLIPHFTEGKPARSLMKNMSAEDKAVIRGFHLLTSKPVMYIANVAEDGFDNNPHLDVVKAIAEEEGAVVVPVCNKIEAEIAELEDGEEKDMFLEALGLEEPGLNRVIRAGYELLNLQTYFTAGVQEVRAWTVRVGATAPQAAGVIHTDFEKGFIRAEVVAYDDFIQFKGESGAKEAGKWRLEGKDYIVKDGDVMHFRFNV</sequence>
<evidence type="ECO:0000313" key="14">
    <source>
        <dbReference type="Proteomes" id="UP000185146"/>
    </source>
</evidence>
<dbReference type="GeneID" id="97166270"/>
<dbReference type="GO" id="GO:0005525">
    <property type="term" value="F:GTP binding"/>
    <property type="evidence" value="ECO:0007669"/>
    <property type="project" value="InterPro"/>
</dbReference>
<keyword evidence="5" id="KW-0460">Magnesium</keyword>
<reference evidence="9 14" key="2">
    <citation type="submission" date="2016-12" db="EMBL/GenBank/DDBJ databases">
        <title>Draft Genome Sequence of Mercury Resistant Pseudomonas DRA525.</title>
        <authorList>
            <person name="Drace K.M."/>
        </authorList>
    </citation>
    <scope>NUCLEOTIDE SEQUENCE [LARGE SCALE GENOMIC DNA]</scope>
    <source>
        <strain evidence="9 14">DRA525</strain>
    </source>
</reference>
<dbReference type="Gene3D" id="3.10.20.30">
    <property type="match status" value="1"/>
</dbReference>
<dbReference type="HAMAP" id="MF_00944">
    <property type="entry name" value="YchF_OLA1_ATPase"/>
    <property type="match status" value="1"/>
</dbReference>
<dbReference type="SUPFAM" id="SSF81271">
    <property type="entry name" value="TGS-like"/>
    <property type="match status" value="1"/>
</dbReference>
<name>A0A059UQ72_PSEPU</name>
<dbReference type="Pfam" id="PF06071">
    <property type="entry name" value="YchF-GTPase_C"/>
    <property type="match status" value="1"/>
</dbReference>
<dbReference type="EMBL" id="RJAI01000085">
    <property type="protein sequence ID" value="RNF81206.1"/>
    <property type="molecule type" value="Genomic_DNA"/>
</dbReference>
<dbReference type="PANTHER" id="PTHR23305">
    <property type="entry name" value="OBG GTPASE FAMILY"/>
    <property type="match status" value="1"/>
</dbReference>
<keyword evidence="2" id="KW-0479">Metal-binding</keyword>
<evidence type="ECO:0000313" key="11">
    <source>
        <dbReference type="EMBL" id="MBF8735987.1"/>
    </source>
</evidence>
<protein>
    <recommendedName>
        <fullName evidence="6">Ribosome-binding ATPase YchF</fullName>
    </recommendedName>
</protein>
<evidence type="ECO:0000259" key="7">
    <source>
        <dbReference type="PROSITE" id="PS51710"/>
    </source>
</evidence>
<comment type="function">
    <text evidence="6">ATPase that binds to both the 70S ribosome and the 50S ribosomal subunit in a nucleotide-independent manner.</text>
</comment>
<dbReference type="InterPro" id="IPR013029">
    <property type="entry name" value="YchF_C"/>
</dbReference>
<dbReference type="Proteomes" id="UP000278162">
    <property type="component" value="Unassembled WGS sequence"/>
</dbReference>
<keyword evidence="3 6" id="KW-0547">Nucleotide-binding</keyword>
<dbReference type="InterPro" id="IPR004095">
    <property type="entry name" value="TGS"/>
</dbReference>
<dbReference type="Gene3D" id="3.40.50.300">
    <property type="entry name" value="P-loop containing nucleotide triphosphate hydrolases"/>
    <property type="match status" value="1"/>
</dbReference>
<dbReference type="InterPro" id="IPR006073">
    <property type="entry name" value="GTP-bd"/>
</dbReference>
<dbReference type="FunFam" id="1.10.150.300:FF:000001">
    <property type="entry name" value="Ribosome-binding ATPase YchF"/>
    <property type="match status" value="1"/>
</dbReference>
<dbReference type="InterPro" id="IPR041706">
    <property type="entry name" value="YchF_N"/>
</dbReference>
<evidence type="ECO:0000256" key="1">
    <source>
        <dbReference type="ARBA" id="ARBA00001946"/>
    </source>
</evidence>
<dbReference type="NCBIfam" id="TIGR00092">
    <property type="entry name" value="redox-regulated ATPase YchF"/>
    <property type="match status" value="1"/>
</dbReference>
<dbReference type="CDD" id="cd01900">
    <property type="entry name" value="YchF"/>
    <property type="match status" value="1"/>
</dbReference>
<dbReference type="PROSITE" id="PS51710">
    <property type="entry name" value="G_OBG"/>
    <property type="match status" value="1"/>
</dbReference>
<accession>A0A059UQ72</accession>
<dbReference type="PROSITE" id="PS51880">
    <property type="entry name" value="TGS"/>
    <property type="match status" value="1"/>
</dbReference>
<keyword evidence="4 6" id="KW-0067">ATP-binding</keyword>
<dbReference type="PANTHER" id="PTHR23305:SF18">
    <property type="entry name" value="OBG-TYPE G DOMAIN-CONTAINING PROTEIN"/>
    <property type="match status" value="1"/>
</dbReference>
<dbReference type="RefSeq" id="WP_013970895.1">
    <property type="nucleotide sequence ID" value="NZ_BSKK01000010.1"/>
</dbReference>
<proteinExistence type="inferred from homology"/>
<reference evidence="12 15" key="3">
    <citation type="submission" date="2018-10" db="EMBL/GenBank/DDBJ databases">
        <title>An outbreak of IMP-63 producing strain in France.</title>
        <authorList>
            <person name="Bour M."/>
            <person name="Liapis E."/>
            <person name="Plesiat P."/>
        </authorList>
    </citation>
    <scope>NUCLEOTIDE SEQUENCE [LARGE SCALE GENOMIC DNA]</scope>
    <source>
        <strain evidence="12 15">12917</strain>
    </source>
</reference>
<evidence type="ECO:0000256" key="5">
    <source>
        <dbReference type="ARBA" id="ARBA00022842"/>
    </source>
</evidence>
<dbReference type="FunFam" id="3.10.20.30:FF:000001">
    <property type="entry name" value="Ribosome-binding ATPase YchF"/>
    <property type="match status" value="1"/>
</dbReference>
<dbReference type="EMBL" id="LKKS01000098">
    <property type="protein sequence ID" value="KPM63230.1"/>
    <property type="molecule type" value="Genomic_DNA"/>
</dbReference>
<dbReference type="InterPro" id="IPR023192">
    <property type="entry name" value="TGS-like_dom_sf"/>
</dbReference>
<comment type="similarity">
    <text evidence="6">Belongs to the TRAFAC class OBG-HflX-like GTPase superfamily. OBG GTPase family. YchF/OLA1 subfamily.</text>
</comment>
<evidence type="ECO:0000313" key="13">
    <source>
        <dbReference type="Proteomes" id="UP000050437"/>
    </source>
</evidence>
<dbReference type="InterPro" id="IPR004396">
    <property type="entry name" value="ATPase_YchF/OLA1"/>
</dbReference>
<feature type="domain" description="TGS" evidence="8">
    <location>
        <begin position="281"/>
        <end position="364"/>
    </location>
</feature>
<dbReference type="Pfam" id="PF01926">
    <property type="entry name" value="MMR_HSR1"/>
    <property type="match status" value="1"/>
</dbReference>
<evidence type="ECO:0000256" key="6">
    <source>
        <dbReference type="HAMAP-Rule" id="MF_00944"/>
    </source>
</evidence>
<evidence type="ECO:0000259" key="8">
    <source>
        <dbReference type="PROSITE" id="PS51880"/>
    </source>
</evidence>
<dbReference type="SUPFAM" id="SSF52540">
    <property type="entry name" value="P-loop containing nucleoside triphosphate hydrolases"/>
    <property type="match status" value="1"/>
</dbReference>
<dbReference type="GO" id="GO:0046872">
    <property type="term" value="F:metal ion binding"/>
    <property type="evidence" value="ECO:0007669"/>
    <property type="project" value="UniProtKB-KW"/>
</dbReference>
<dbReference type="GO" id="GO:0043023">
    <property type="term" value="F:ribosomal large subunit binding"/>
    <property type="evidence" value="ECO:0007669"/>
    <property type="project" value="UniProtKB-UniRule"/>
</dbReference>
<dbReference type="OrthoDB" id="9810373at2"/>
<evidence type="ECO:0000313" key="10">
    <source>
        <dbReference type="EMBL" id="KPM63230.1"/>
    </source>
</evidence>
<dbReference type="InterPro" id="IPR012675">
    <property type="entry name" value="Beta-grasp_dom_sf"/>
</dbReference>
<feature type="domain" description="OBG-type G" evidence="7">
    <location>
        <begin position="3"/>
        <end position="258"/>
    </location>
</feature>
<reference evidence="10 13" key="1">
    <citation type="submission" date="2015-10" db="EMBL/GenBank/DDBJ databases">
        <title>Pseudomonas putida clinical strains.</title>
        <authorList>
            <person name="Molina L."/>
            <person name="Udaondo Z."/>
        </authorList>
    </citation>
    <scope>NUCLEOTIDE SEQUENCE [LARGE SCALE GENOMIC DNA]</scope>
    <source>
        <strain evidence="10 13">HB13667</strain>
    </source>
</reference>
<accession>A0A1L5PJ93</accession>
<dbReference type="KEGG" id="ppud:DW66_0738"/>
<dbReference type="GO" id="GO:0005737">
    <property type="term" value="C:cytoplasm"/>
    <property type="evidence" value="ECO:0007669"/>
    <property type="project" value="TreeGrafter"/>
</dbReference>
<dbReference type="EMBL" id="JADLKB010000009">
    <property type="protein sequence ID" value="MBF8735987.1"/>
    <property type="molecule type" value="Genomic_DNA"/>
</dbReference>
<dbReference type="InterPro" id="IPR012676">
    <property type="entry name" value="TGS-like"/>
</dbReference>
<evidence type="ECO:0000256" key="2">
    <source>
        <dbReference type="ARBA" id="ARBA00022723"/>
    </source>
</evidence>
<dbReference type="CDD" id="cd04867">
    <property type="entry name" value="TGS_YchF_OLA1"/>
    <property type="match status" value="1"/>
</dbReference>
<evidence type="ECO:0000313" key="12">
    <source>
        <dbReference type="EMBL" id="RNF81206.1"/>
    </source>
</evidence>
<dbReference type="Proteomes" id="UP000185146">
    <property type="component" value="Chromosome"/>
</dbReference>
<organism evidence="9 14">
    <name type="scientific">Pseudomonas putida</name>
    <name type="common">Arthrobacter siderocapsulatus</name>
    <dbReference type="NCBI Taxonomy" id="303"/>
    <lineage>
        <taxon>Bacteria</taxon>
        <taxon>Pseudomonadati</taxon>
        <taxon>Pseudomonadota</taxon>
        <taxon>Gammaproteobacteria</taxon>
        <taxon>Pseudomonadales</taxon>
        <taxon>Pseudomonadaceae</taxon>
        <taxon>Pseudomonas</taxon>
    </lineage>
</organism>
<dbReference type="GO" id="GO:0005524">
    <property type="term" value="F:ATP binding"/>
    <property type="evidence" value="ECO:0007669"/>
    <property type="project" value="UniProtKB-UniRule"/>
</dbReference>
<evidence type="ECO:0000256" key="4">
    <source>
        <dbReference type="ARBA" id="ARBA00022840"/>
    </source>
</evidence>
<dbReference type="PATRIC" id="fig|303.167.peg.764"/>
<dbReference type="Gene3D" id="1.10.150.300">
    <property type="entry name" value="TGS-like domain"/>
    <property type="match status" value="1"/>
</dbReference>
<dbReference type="PIRSF" id="PIRSF006641">
    <property type="entry name" value="CHP00092"/>
    <property type="match status" value="1"/>
</dbReference>
<dbReference type="PRINTS" id="PR00326">
    <property type="entry name" value="GTP1OBG"/>
</dbReference>
<dbReference type="InterPro" id="IPR031167">
    <property type="entry name" value="G_OBG"/>
</dbReference>
<dbReference type="AlphaFoldDB" id="A0A059UQ72"/>
<reference evidence="11" key="4">
    <citation type="submission" date="2020-10" db="EMBL/GenBank/DDBJ databases">
        <title>Genome sequences of Pseudomonas isolates.</title>
        <authorList>
            <person name="Wessels L."/>
            <person name="Reich F."/>
            <person name="Hammerl J."/>
        </authorList>
    </citation>
    <scope>NUCLEOTIDE SEQUENCE</scope>
    <source>
        <strain evidence="11">20-MO00640-0</strain>
    </source>
</reference>
<dbReference type="Proteomes" id="UP000639504">
    <property type="component" value="Unassembled WGS sequence"/>
</dbReference>
<feature type="binding site" evidence="6">
    <location>
        <begin position="12"/>
        <end position="17"/>
    </location>
    <ligand>
        <name>ATP</name>
        <dbReference type="ChEBI" id="CHEBI:30616"/>
    </ligand>
</feature>
<dbReference type="Proteomes" id="UP000050437">
    <property type="component" value="Unassembled WGS sequence"/>
</dbReference>
<gene>
    <name evidence="6 10" type="primary">ychF</name>
    <name evidence="9" type="ORF">BL240_00930</name>
    <name evidence="12" type="ORF">EFK07_27300</name>
    <name evidence="10" type="ORF">HB13667_15320</name>
    <name evidence="11" type="ORF">IR015_11325</name>
</gene>